<dbReference type="PANTHER" id="PTHR46841:SF10">
    <property type="entry name" value="CD200 MOLECULE LIKE 1-RELATED"/>
    <property type="match status" value="1"/>
</dbReference>
<evidence type="ECO:0000256" key="5">
    <source>
        <dbReference type="ARBA" id="ARBA00023136"/>
    </source>
</evidence>
<dbReference type="SUPFAM" id="SSF48726">
    <property type="entry name" value="Immunoglobulin"/>
    <property type="match status" value="1"/>
</dbReference>
<evidence type="ECO:0000256" key="2">
    <source>
        <dbReference type="ARBA" id="ARBA00022692"/>
    </source>
</evidence>
<dbReference type="InterPro" id="IPR047164">
    <property type="entry name" value="OX2G-like"/>
</dbReference>
<dbReference type="PROSITE" id="PS50835">
    <property type="entry name" value="IG_LIKE"/>
    <property type="match status" value="1"/>
</dbReference>
<keyword evidence="3" id="KW-0732">Signal</keyword>
<keyword evidence="2 10" id="KW-0812">Transmembrane</keyword>
<evidence type="ECO:0000256" key="7">
    <source>
        <dbReference type="ARBA" id="ARBA00023180"/>
    </source>
</evidence>
<feature type="domain" description="Ig-like" evidence="11">
    <location>
        <begin position="1"/>
        <end position="93"/>
    </location>
</feature>
<dbReference type="InterPro" id="IPR013106">
    <property type="entry name" value="Ig_V-set"/>
</dbReference>
<dbReference type="AlphaFoldDB" id="A0A8C6RW26"/>
<dbReference type="Ensembl" id="ENSNGAT00000029028.1">
    <property type="protein sequence ID" value="ENSNGAP00000023332.1"/>
    <property type="gene ID" value="ENSNGAG00000021931.1"/>
</dbReference>
<feature type="region of interest" description="Disordered" evidence="9">
    <location>
        <begin position="251"/>
        <end position="287"/>
    </location>
</feature>
<keyword evidence="8" id="KW-0393">Immunoglobulin domain</keyword>
<dbReference type="InterPro" id="IPR036179">
    <property type="entry name" value="Ig-like_dom_sf"/>
</dbReference>
<dbReference type="SMART" id="SM00408">
    <property type="entry name" value="IGc2"/>
    <property type="match status" value="1"/>
</dbReference>
<dbReference type="GeneTree" id="ENSGT00940000163897"/>
<dbReference type="Pfam" id="PF07686">
    <property type="entry name" value="V-set"/>
    <property type="match status" value="1"/>
</dbReference>
<evidence type="ECO:0000256" key="9">
    <source>
        <dbReference type="SAM" id="MobiDB-lite"/>
    </source>
</evidence>
<sequence length="287" mass="32063">SSQRIKHNNNETAVLGRNVTIFCNLTTLEDVVQITWQKIQGSLPQNIGTYSSKYGEKILPPFGDRLHCKIIEPSSSFITIQEVTFEDEGCYKCLFNTFPHGSHGGQICLNILTVSELTTELQYNPDSEDNFSLKYSAAGKPAPEISLYPSLVLMYPPKEHLAQNPNGTVTVTKIVTISLKTVKSLGLQHLVVFMAHPLRSEEKIVPLSVKEECTVTCLYEMRSAILLASLLCISCIFNISLCIVLRKKRSENMPKSSTSTQEPEPSSTQMPEPSPEIENLMGFRHRK</sequence>
<reference evidence="12" key="1">
    <citation type="submission" date="2025-08" db="UniProtKB">
        <authorList>
            <consortium name="Ensembl"/>
        </authorList>
    </citation>
    <scope>IDENTIFICATION</scope>
</reference>
<dbReference type="PANTHER" id="PTHR46841">
    <property type="entry name" value="OX-2 MEMBRANE GLYCOPROTEIN"/>
    <property type="match status" value="1"/>
</dbReference>
<dbReference type="SMART" id="SM00409">
    <property type="entry name" value="IG"/>
    <property type="match status" value="1"/>
</dbReference>
<dbReference type="GO" id="GO:0034113">
    <property type="term" value="P:heterotypic cell-cell adhesion"/>
    <property type="evidence" value="ECO:0007669"/>
    <property type="project" value="TreeGrafter"/>
</dbReference>
<dbReference type="InterPro" id="IPR003599">
    <property type="entry name" value="Ig_sub"/>
</dbReference>
<dbReference type="Gene3D" id="2.60.40.10">
    <property type="entry name" value="Immunoglobulins"/>
    <property type="match status" value="1"/>
</dbReference>
<evidence type="ECO:0000313" key="13">
    <source>
        <dbReference type="Proteomes" id="UP000694381"/>
    </source>
</evidence>
<dbReference type="GO" id="GO:0050776">
    <property type="term" value="P:regulation of immune response"/>
    <property type="evidence" value="ECO:0007669"/>
    <property type="project" value="InterPro"/>
</dbReference>
<dbReference type="InterPro" id="IPR007110">
    <property type="entry name" value="Ig-like_dom"/>
</dbReference>
<dbReference type="CDD" id="cd05846">
    <property type="entry name" value="IgV_1_MRC-OX-2_like"/>
    <property type="match status" value="1"/>
</dbReference>
<evidence type="ECO:0000256" key="8">
    <source>
        <dbReference type="ARBA" id="ARBA00023319"/>
    </source>
</evidence>
<feature type="transmembrane region" description="Helical" evidence="10">
    <location>
        <begin position="224"/>
        <end position="245"/>
    </location>
</feature>
<keyword evidence="6" id="KW-1015">Disulfide bond</keyword>
<evidence type="ECO:0000256" key="10">
    <source>
        <dbReference type="SAM" id="Phobius"/>
    </source>
</evidence>
<comment type="subcellular location">
    <subcellularLocation>
        <location evidence="1">Membrane</location>
        <topology evidence="1">Single-pass membrane protein</topology>
    </subcellularLocation>
</comment>
<name>A0A8C6RW26_NANGA</name>
<dbReference type="GO" id="GO:0016020">
    <property type="term" value="C:membrane"/>
    <property type="evidence" value="ECO:0007669"/>
    <property type="project" value="UniProtKB-SubCell"/>
</dbReference>
<evidence type="ECO:0000256" key="1">
    <source>
        <dbReference type="ARBA" id="ARBA00004167"/>
    </source>
</evidence>
<dbReference type="InterPro" id="IPR013783">
    <property type="entry name" value="Ig-like_fold"/>
</dbReference>
<evidence type="ECO:0000256" key="3">
    <source>
        <dbReference type="ARBA" id="ARBA00022729"/>
    </source>
</evidence>
<dbReference type="GO" id="GO:0043025">
    <property type="term" value="C:neuronal cell body"/>
    <property type="evidence" value="ECO:0007669"/>
    <property type="project" value="TreeGrafter"/>
</dbReference>
<keyword evidence="5 10" id="KW-0472">Membrane</keyword>
<keyword evidence="7" id="KW-0325">Glycoprotein</keyword>
<dbReference type="GO" id="GO:0150079">
    <property type="term" value="P:negative regulation of neuroinflammatory response"/>
    <property type="evidence" value="ECO:0007669"/>
    <property type="project" value="TreeGrafter"/>
</dbReference>
<evidence type="ECO:0000256" key="4">
    <source>
        <dbReference type="ARBA" id="ARBA00022989"/>
    </source>
</evidence>
<dbReference type="SMART" id="SM00406">
    <property type="entry name" value="IGv"/>
    <property type="match status" value="1"/>
</dbReference>
<protein>
    <recommendedName>
        <fullName evidence="11">Ig-like domain-containing protein</fullName>
    </recommendedName>
</protein>
<organism evidence="12 13">
    <name type="scientific">Nannospalax galili</name>
    <name type="common">Northern Israeli blind subterranean mole rat</name>
    <name type="synonym">Spalax galili</name>
    <dbReference type="NCBI Taxonomy" id="1026970"/>
    <lineage>
        <taxon>Eukaryota</taxon>
        <taxon>Metazoa</taxon>
        <taxon>Chordata</taxon>
        <taxon>Craniata</taxon>
        <taxon>Vertebrata</taxon>
        <taxon>Euteleostomi</taxon>
        <taxon>Mammalia</taxon>
        <taxon>Eutheria</taxon>
        <taxon>Euarchontoglires</taxon>
        <taxon>Glires</taxon>
        <taxon>Rodentia</taxon>
        <taxon>Myomorpha</taxon>
        <taxon>Muroidea</taxon>
        <taxon>Spalacidae</taxon>
        <taxon>Spalacinae</taxon>
        <taxon>Nannospalax</taxon>
    </lineage>
</organism>
<dbReference type="InterPro" id="IPR033321">
    <property type="entry name" value="CD200_Ig_V_dom"/>
</dbReference>
<evidence type="ECO:0000256" key="6">
    <source>
        <dbReference type="ARBA" id="ARBA00023157"/>
    </source>
</evidence>
<dbReference type="GO" id="GO:0043031">
    <property type="term" value="P:negative regulation of macrophage activation"/>
    <property type="evidence" value="ECO:0007669"/>
    <property type="project" value="InterPro"/>
</dbReference>
<proteinExistence type="predicted"/>
<dbReference type="Proteomes" id="UP000694381">
    <property type="component" value="Unassembled WGS sequence"/>
</dbReference>
<evidence type="ECO:0000313" key="12">
    <source>
        <dbReference type="Ensembl" id="ENSNGAP00000023332.1"/>
    </source>
</evidence>
<keyword evidence="4 10" id="KW-1133">Transmembrane helix</keyword>
<dbReference type="OMA" id="TWQKIQN"/>
<dbReference type="GO" id="GO:0030424">
    <property type="term" value="C:axon"/>
    <property type="evidence" value="ECO:0007669"/>
    <property type="project" value="TreeGrafter"/>
</dbReference>
<dbReference type="GO" id="GO:0098632">
    <property type="term" value="F:cell-cell adhesion mediator activity"/>
    <property type="evidence" value="ECO:0007669"/>
    <property type="project" value="InterPro"/>
</dbReference>
<keyword evidence="13" id="KW-1185">Reference proteome</keyword>
<evidence type="ECO:0000259" key="11">
    <source>
        <dbReference type="PROSITE" id="PS50835"/>
    </source>
</evidence>
<reference evidence="12" key="2">
    <citation type="submission" date="2025-09" db="UniProtKB">
        <authorList>
            <consortium name="Ensembl"/>
        </authorList>
    </citation>
    <scope>IDENTIFICATION</scope>
</reference>
<dbReference type="InterPro" id="IPR003598">
    <property type="entry name" value="Ig_sub2"/>
</dbReference>
<dbReference type="GO" id="GO:0009986">
    <property type="term" value="C:cell surface"/>
    <property type="evidence" value="ECO:0007669"/>
    <property type="project" value="TreeGrafter"/>
</dbReference>
<accession>A0A8C6RW26</accession>
<feature type="compositionally biased region" description="Low complexity" evidence="9">
    <location>
        <begin position="256"/>
        <end position="269"/>
    </location>
</feature>